<gene>
    <name evidence="1" type="ORF">Hs30E_03580</name>
</gene>
<keyword evidence="2" id="KW-1185">Reference proteome</keyword>
<evidence type="ECO:0000313" key="2">
    <source>
        <dbReference type="Proteomes" id="UP000480303"/>
    </source>
</evidence>
<dbReference type="InterPro" id="IPR027417">
    <property type="entry name" value="P-loop_NTPase"/>
</dbReference>
<organism evidence="1 2">
    <name type="scientific">Pseudolactococcus hodotermopsidis</name>
    <dbReference type="NCBI Taxonomy" id="2709157"/>
    <lineage>
        <taxon>Bacteria</taxon>
        <taxon>Bacillati</taxon>
        <taxon>Bacillota</taxon>
        <taxon>Bacilli</taxon>
        <taxon>Lactobacillales</taxon>
        <taxon>Streptococcaceae</taxon>
        <taxon>Pseudolactococcus</taxon>
    </lineage>
</organism>
<dbReference type="Proteomes" id="UP000480303">
    <property type="component" value="Unassembled WGS sequence"/>
</dbReference>
<evidence type="ECO:0000313" key="1">
    <source>
        <dbReference type="EMBL" id="GFH41807.1"/>
    </source>
</evidence>
<name>A0A6A0BDA9_9LACT</name>
<reference evidence="1 2" key="1">
    <citation type="submission" date="2020-02" db="EMBL/GenBank/DDBJ databases">
        <title>Draft genome sequence of Lactococcus sp. Hs30E4-3.</title>
        <authorList>
            <person name="Noda S."/>
            <person name="Yuki M."/>
            <person name="Ohkuma M."/>
        </authorList>
    </citation>
    <scope>NUCLEOTIDE SEQUENCE [LARGE SCALE GENOMIC DNA]</scope>
    <source>
        <strain evidence="1 2">Hs30E4-3</strain>
    </source>
</reference>
<proteinExistence type="predicted"/>
<dbReference type="SUPFAM" id="SSF52540">
    <property type="entry name" value="P-loop containing nucleoside triphosphate hydrolases"/>
    <property type="match status" value="1"/>
</dbReference>
<dbReference type="AlphaFoldDB" id="A0A6A0BDA9"/>
<dbReference type="EMBL" id="BLLI01000005">
    <property type="protein sequence ID" value="GFH41807.1"/>
    <property type="molecule type" value="Genomic_DNA"/>
</dbReference>
<comment type="caution">
    <text evidence="1">The sequence shown here is derived from an EMBL/GenBank/DDBJ whole genome shotgun (WGS) entry which is preliminary data.</text>
</comment>
<protein>
    <submittedName>
        <fullName evidence="1">Uncharacterized protein</fullName>
    </submittedName>
</protein>
<accession>A0A6A0BDA9</accession>
<dbReference type="Gene3D" id="3.40.50.300">
    <property type="entry name" value="P-loop containing nucleotide triphosphate hydrolases"/>
    <property type="match status" value="1"/>
</dbReference>
<sequence length="328" mass="37209">MTEEGREKVIAYLDKMQDIDDLDMIIALGMAKEGFDWPFAEYALTIGYRNSLTEVVQIIGRVTRDSSNKTHAQFTNLLAQPDAQDDEVQYAINNVMKAITSSLLMEQVLAPVYRFKPKDSEEQKSNGVNIYIKGLAAPSSERSKQIIEQDLNDLKASILQDSTIQAAIATGADAKIINKQIIPRIISTIYPDLNNVESEEVRQHLIADMVLKTSEHDSDNRNIIKMADKFINIDDLGIDLIDSINPFQRAYEILSKDIDSTTLRLIQSTFDSKRKDFTEAEILELYPLIKKFKAENGRNPEKTSHDELEQRLAFGLARIIELKRERNG</sequence>